<comment type="similarity">
    <text evidence="1">Belongs to the 4-hydroxybenzoyl-CoA thioesterase family.</text>
</comment>
<dbReference type="PIRSF" id="PIRSF003230">
    <property type="entry name" value="YbgC"/>
    <property type="match status" value="1"/>
</dbReference>
<dbReference type="InterPro" id="IPR029069">
    <property type="entry name" value="HotDog_dom_sf"/>
</dbReference>
<evidence type="ECO:0000256" key="1">
    <source>
        <dbReference type="ARBA" id="ARBA00005953"/>
    </source>
</evidence>
<reference evidence="3 4" key="1">
    <citation type="submission" date="2019-03" db="EMBL/GenBank/DDBJ databases">
        <title>Genomic Encyclopedia of Type Strains, Phase IV (KMG-IV): sequencing the most valuable type-strain genomes for metagenomic binning, comparative biology and taxonomic classification.</title>
        <authorList>
            <person name="Goeker M."/>
        </authorList>
    </citation>
    <scope>NUCLEOTIDE SEQUENCE [LARGE SCALE GENOMIC DNA]</scope>
    <source>
        <strain evidence="3 4">DSM 25287</strain>
    </source>
</reference>
<dbReference type="Pfam" id="PF13279">
    <property type="entry name" value="4HBT_2"/>
    <property type="match status" value="1"/>
</dbReference>
<dbReference type="AlphaFoldDB" id="A0A4R2LAM6"/>
<evidence type="ECO:0000313" key="3">
    <source>
        <dbReference type="EMBL" id="TCO81379.1"/>
    </source>
</evidence>
<dbReference type="NCBIfam" id="TIGR00051">
    <property type="entry name" value="YbgC/FadM family acyl-CoA thioesterase"/>
    <property type="match status" value="1"/>
</dbReference>
<name>A0A4R2LAM6_9GAMM</name>
<sequence>MSLPTAAAGHETRIKVRGYHLDVYGHVNNARHLEFLEEGRWAWFEANNDLARFQERGWGFAVVNINIDYRRPAFMGEVLVVRSTLAKLGRRSAVIHQRVTLADTDTVVVEADVTFVVTDRADGRAVAIEGELRALFAGLVATPAADG</sequence>
<dbReference type="Gene3D" id="3.10.129.10">
    <property type="entry name" value="Hotdog Thioesterase"/>
    <property type="match status" value="1"/>
</dbReference>
<keyword evidence="4" id="KW-1185">Reference proteome</keyword>
<dbReference type="RefSeq" id="WP_132541142.1">
    <property type="nucleotide sequence ID" value="NZ_SLWY01000008.1"/>
</dbReference>
<comment type="caution">
    <text evidence="3">The sequence shown here is derived from an EMBL/GenBank/DDBJ whole genome shotgun (WGS) entry which is preliminary data.</text>
</comment>
<dbReference type="PANTHER" id="PTHR31793">
    <property type="entry name" value="4-HYDROXYBENZOYL-COA THIOESTERASE FAMILY MEMBER"/>
    <property type="match status" value="1"/>
</dbReference>
<dbReference type="OrthoDB" id="9799036at2"/>
<organism evidence="3 4">
    <name type="scientific">Plasticicumulans lactativorans</name>
    <dbReference type="NCBI Taxonomy" id="1133106"/>
    <lineage>
        <taxon>Bacteria</taxon>
        <taxon>Pseudomonadati</taxon>
        <taxon>Pseudomonadota</taxon>
        <taxon>Gammaproteobacteria</taxon>
        <taxon>Candidatus Competibacteraceae</taxon>
        <taxon>Plasticicumulans</taxon>
    </lineage>
</organism>
<evidence type="ECO:0000256" key="2">
    <source>
        <dbReference type="ARBA" id="ARBA00022801"/>
    </source>
</evidence>
<dbReference type="GO" id="GO:0047617">
    <property type="term" value="F:fatty acyl-CoA hydrolase activity"/>
    <property type="evidence" value="ECO:0007669"/>
    <property type="project" value="TreeGrafter"/>
</dbReference>
<accession>A0A4R2LAM6</accession>
<protein>
    <submittedName>
        <fullName evidence="3">Thioesterase-3</fullName>
    </submittedName>
</protein>
<keyword evidence="2" id="KW-0378">Hydrolase</keyword>
<dbReference type="InterPro" id="IPR006684">
    <property type="entry name" value="YbgC/YbaW"/>
</dbReference>
<evidence type="ECO:0000313" key="4">
    <source>
        <dbReference type="Proteomes" id="UP000295765"/>
    </source>
</evidence>
<dbReference type="InterPro" id="IPR050563">
    <property type="entry name" value="4-hydroxybenzoyl-CoA_TE"/>
</dbReference>
<proteinExistence type="inferred from homology"/>
<dbReference type="PANTHER" id="PTHR31793:SF24">
    <property type="entry name" value="LONG-CHAIN ACYL-COA THIOESTERASE FADM"/>
    <property type="match status" value="1"/>
</dbReference>
<gene>
    <name evidence="3" type="ORF">EV699_1089</name>
</gene>
<dbReference type="Proteomes" id="UP000295765">
    <property type="component" value="Unassembled WGS sequence"/>
</dbReference>
<dbReference type="SUPFAM" id="SSF54637">
    <property type="entry name" value="Thioesterase/thiol ester dehydrase-isomerase"/>
    <property type="match status" value="1"/>
</dbReference>
<dbReference type="EMBL" id="SLWY01000008">
    <property type="protein sequence ID" value="TCO81379.1"/>
    <property type="molecule type" value="Genomic_DNA"/>
</dbReference>
<dbReference type="CDD" id="cd00586">
    <property type="entry name" value="4HBT"/>
    <property type="match status" value="1"/>
</dbReference>